<feature type="chain" id="PRO_5039410107" evidence="1">
    <location>
        <begin position="32"/>
        <end position="445"/>
    </location>
</feature>
<dbReference type="Proteomes" id="UP000412028">
    <property type="component" value="Unassembled WGS sequence"/>
</dbReference>
<dbReference type="AlphaFoldDB" id="A0A5M9ZS15"/>
<sequence length="445" mass="48312">MKRNSKENTMRTSIKKLLAAGAAGAMLFSLAACGNDSASSDDSVPVTIRFNWWGSDTRAKAQEKVIDAFEKANPNIKVETETSNYDDYMTKLSTSAAAGDLPDVMTMIDPFMNDYMDNGSLLDLNEVSDNLDLSKFSDDTFSGATGDNGEKYGVSMGVSGHGMIINTKVFEKYGVEVPNDETWSWDDFENAAKQISEKSGGEAVGYTLDMTEQMANLWVRQHDEAFGTKGDQAVAFKANTLADFFTMEKKWIDEGATNTADQAQELFAAGNAPEQQLISQDKAGMSVISMNQLSQFEQAAGHELKPVLWPGESQAKDRGGWTKQGTFVSISANTEHKEAAAKLVDFLVNNEEAAKIMGLDRGVPANPDMAKAIEGQLSESDKRFSDWVAKSQKVNTQAFIPLNPGAATVITDSYGRAHESVMFGKASPADAAKTFKSEMDQAVTK</sequence>
<dbReference type="SUPFAM" id="SSF53850">
    <property type="entry name" value="Periplasmic binding protein-like II"/>
    <property type="match status" value="1"/>
</dbReference>
<evidence type="ECO:0000256" key="1">
    <source>
        <dbReference type="SAM" id="SignalP"/>
    </source>
</evidence>
<evidence type="ECO:0000313" key="3">
    <source>
        <dbReference type="Proteomes" id="UP000412028"/>
    </source>
</evidence>
<dbReference type="EMBL" id="RZUI01000006">
    <property type="protein sequence ID" value="KAA8830239.1"/>
    <property type="molecule type" value="Genomic_DNA"/>
</dbReference>
<keyword evidence="1" id="KW-0732">Signal</keyword>
<dbReference type="Pfam" id="PF01547">
    <property type="entry name" value="SBP_bac_1"/>
    <property type="match status" value="1"/>
</dbReference>
<organism evidence="2 3">
    <name type="scientific">Bifidobacterium tissieri</name>
    <dbReference type="NCBI Taxonomy" id="1630162"/>
    <lineage>
        <taxon>Bacteria</taxon>
        <taxon>Bacillati</taxon>
        <taxon>Actinomycetota</taxon>
        <taxon>Actinomycetes</taxon>
        <taxon>Bifidobacteriales</taxon>
        <taxon>Bifidobacteriaceae</taxon>
        <taxon>Bifidobacterium</taxon>
    </lineage>
</organism>
<dbReference type="InterPro" id="IPR050490">
    <property type="entry name" value="Bact_solute-bd_prot1"/>
</dbReference>
<reference evidence="2 3" key="1">
    <citation type="journal article" date="2019" name="Syst. Appl. Microbiol.">
        <title>Characterization of Bifidobacterium species in feaces of the Egyptian fruit bat: Description of B. vespertilionis sp. nov. and B. rousetti sp. nov.</title>
        <authorList>
            <person name="Modesto M."/>
            <person name="Satti M."/>
            <person name="Watanabe K."/>
            <person name="Puglisi E."/>
            <person name="Morelli L."/>
            <person name="Huang C.-H."/>
            <person name="Liou J.-S."/>
            <person name="Miyashita M."/>
            <person name="Tamura T."/>
            <person name="Saito S."/>
            <person name="Mori K."/>
            <person name="Huang L."/>
            <person name="Sciavilla P."/>
            <person name="Sandri C."/>
            <person name="Spiezio C."/>
            <person name="Vitali F."/>
            <person name="Cavalieri D."/>
            <person name="Perpetuini G."/>
            <person name="Tofalo R."/>
            <person name="Bonetti A."/>
            <person name="Arita M."/>
            <person name="Mattarelli P."/>
        </authorList>
    </citation>
    <scope>NUCLEOTIDE SEQUENCE [LARGE SCALE GENOMIC DNA]</scope>
    <source>
        <strain evidence="2 3">RST7</strain>
    </source>
</reference>
<dbReference type="InterPro" id="IPR006059">
    <property type="entry name" value="SBP"/>
</dbReference>
<evidence type="ECO:0000313" key="2">
    <source>
        <dbReference type="EMBL" id="KAA8830239.1"/>
    </source>
</evidence>
<protein>
    <submittedName>
        <fullName evidence="2">Extracellular solute-binding protein</fullName>
    </submittedName>
</protein>
<dbReference type="PANTHER" id="PTHR43649:SF11">
    <property type="entry name" value="ABC TRANSPORTER SUBSTRATE-BINDING PROTEIN YESO-RELATED"/>
    <property type="match status" value="1"/>
</dbReference>
<dbReference type="OrthoDB" id="7918484at2"/>
<feature type="signal peptide" evidence="1">
    <location>
        <begin position="1"/>
        <end position="31"/>
    </location>
</feature>
<name>A0A5M9ZS15_9BIFI</name>
<proteinExistence type="predicted"/>
<accession>A0A5M9ZS15</accession>
<dbReference type="Gene3D" id="3.40.190.10">
    <property type="entry name" value="Periplasmic binding protein-like II"/>
    <property type="match status" value="2"/>
</dbReference>
<comment type="caution">
    <text evidence="2">The sequence shown here is derived from an EMBL/GenBank/DDBJ whole genome shotgun (WGS) entry which is preliminary data.</text>
</comment>
<dbReference type="PROSITE" id="PS51257">
    <property type="entry name" value="PROKAR_LIPOPROTEIN"/>
    <property type="match status" value="1"/>
</dbReference>
<dbReference type="PANTHER" id="PTHR43649">
    <property type="entry name" value="ARABINOSE-BINDING PROTEIN-RELATED"/>
    <property type="match status" value="1"/>
</dbReference>
<gene>
    <name evidence="2" type="ORF">EMO89_06180</name>
</gene>